<reference evidence="4" key="1">
    <citation type="submission" date="2019-11" db="EMBL/GenBank/DDBJ databases">
        <authorList>
            <person name="Liu Y."/>
            <person name="Hou J."/>
            <person name="Li T.-Q."/>
            <person name="Guan C.-H."/>
            <person name="Wu X."/>
            <person name="Wu H.-Z."/>
            <person name="Ling F."/>
            <person name="Zhang R."/>
            <person name="Shi X.-G."/>
            <person name="Ren J.-P."/>
            <person name="Chen E.-F."/>
            <person name="Sun J.-M."/>
        </authorList>
    </citation>
    <scope>NUCLEOTIDE SEQUENCE</scope>
    <source>
        <strain evidence="4">Adult_tree_wgs_1</strain>
        <tissue evidence="4">Leaves</tissue>
    </source>
</reference>
<evidence type="ECO:0000259" key="3">
    <source>
        <dbReference type="PROSITE" id="PS50158"/>
    </source>
</evidence>
<keyword evidence="1" id="KW-0479">Metal-binding</keyword>
<evidence type="ECO:0000256" key="2">
    <source>
        <dbReference type="SAM" id="MobiDB-lite"/>
    </source>
</evidence>
<proteinExistence type="predicted"/>
<feature type="region of interest" description="Disordered" evidence="2">
    <location>
        <begin position="310"/>
        <end position="360"/>
    </location>
</feature>
<dbReference type="GO" id="GO:0003676">
    <property type="term" value="F:nucleic acid binding"/>
    <property type="evidence" value="ECO:0007669"/>
    <property type="project" value="InterPro"/>
</dbReference>
<dbReference type="OrthoDB" id="1683578at2759"/>
<feature type="compositionally biased region" description="Basic and acidic residues" evidence="2">
    <location>
        <begin position="60"/>
        <end position="71"/>
    </location>
</feature>
<accession>A0A834G5Y1</accession>
<keyword evidence="5" id="KW-1185">Reference proteome</keyword>
<keyword evidence="1" id="KW-0863">Zinc-finger</keyword>
<keyword evidence="1" id="KW-0862">Zinc</keyword>
<dbReference type="SUPFAM" id="SSF57756">
    <property type="entry name" value="Retrovirus zinc finger-like domains"/>
    <property type="match status" value="1"/>
</dbReference>
<evidence type="ECO:0000313" key="4">
    <source>
        <dbReference type="EMBL" id="KAF7127171.1"/>
    </source>
</evidence>
<dbReference type="InterPro" id="IPR036875">
    <property type="entry name" value="Znf_CCHC_sf"/>
</dbReference>
<evidence type="ECO:0000313" key="5">
    <source>
        <dbReference type="Proteomes" id="UP000626092"/>
    </source>
</evidence>
<dbReference type="PROSITE" id="PS50158">
    <property type="entry name" value="ZF_CCHC"/>
    <property type="match status" value="1"/>
</dbReference>
<gene>
    <name evidence="4" type="ORF">RHSIM_Rhsim11G0049900</name>
</gene>
<dbReference type="Gene3D" id="4.10.60.10">
    <property type="entry name" value="Zinc finger, CCHC-type"/>
    <property type="match status" value="1"/>
</dbReference>
<dbReference type="Proteomes" id="UP000626092">
    <property type="component" value="Unassembled WGS sequence"/>
</dbReference>
<name>A0A834G5Y1_RHOSS</name>
<dbReference type="Pfam" id="PF14223">
    <property type="entry name" value="Retrotran_gag_2"/>
    <property type="match status" value="1"/>
</dbReference>
<dbReference type="InterPro" id="IPR001878">
    <property type="entry name" value="Znf_CCHC"/>
</dbReference>
<sequence>MNRIVNQLASMKIVFDDELQALMLLSSLPKNWETLVVTVSNSVPDGLVSMSQVISSLLNEETRRKSTDSSHSEALVVKPRGRSRGRSTTPYNRDQSHGSSRGRSPLKQDVECHYCKKKGHMKRECLKLKFKEENRAKYGEKKKENTTVVFSDGKLVVVCDESCINLVSQDTNWVIDSGVSFHVTSRADFFTSYNEGDFGCVRMRNQDVRHVLDIRLNLISIEKLDDEGYNNHFGNGKWKLTKGSLVVAQWNKTYSLYTMKEKISKGYILWDPIGKKVIWGRDVAFLEGQTIKEFDNDEQPEQIASDLVDLEPTPSPSVHRENEEDVQPPLEVGENIDVPNEVELENEGSNQFKSHHRNRN</sequence>
<dbReference type="PANTHER" id="PTHR47592">
    <property type="entry name" value="PBF68 PROTEIN"/>
    <property type="match status" value="1"/>
</dbReference>
<protein>
    <recommendedName>
        <fullName evidence="3">CCHC-type domain-containing protein</fullName>
    </recommendedName>
</protein>
<dbReference type="EMBL" id="WJXA01000011">
    <property type="protein sequence ID" value="KAF7127171.1"/>
    <property type="molecule type" value="Genomic_DNA"/>
</dbReference>
<dbReference type="GO" id="GO:0008270">
    <property type="term" value="F:zinc ion binding"/>
    <property type="evidence" value="ECO:0007669"/>
    <property type="project" value="UniProtKB-KW"/>
</dbReference>
<feature type="region of interest" description="Disordered" evidence="2">
    <location>
        <begin position="60"/>
        <end position="105"/>
    </location>
</feature>
<organism evidence="4 5">
    <name type="scientific">Rhododendron simsii</name>
    <name type="common">Sims's rhododendron</name>
    <dbReference type="NCBI Taxonomy" id="118357"/>
    <lineage>
        <taxon>Eukaryota</taxon>
        <taxon>Viridiplantae</taxon>
        <taxon>Streptophyta</taxon>
        <taxon>Embryophyta</taxon>
        <taxon>Tracheophyta</taxon>
        <taxon>Spermatophyta</taxon>
        <taxon>Magnoliopsida</taxon>
        <taxon>eudicotyledons</taxon>
        <taxon>Gunneridae</taxon>
        <taxon>Pentapetalae</taxon>
        <taxon>asterids</taxon>
        <taxon>Ericales</taxon>
        <taxon>Ericaceae</taxon>
        <taxon>Ericoideae</taxon>
        <taxon>Rhodoreae</taxon>
        <taxon>Rhododendron</taxon>
    </lineage>
</organism>
<evidence type="ECO:0000256" key="1">
    <source>
        <dbReference type="PROSITE-ProRule" id="PRU00047"/>
    </source>
</evidence>
<dbReference type="AlphaFoldDB" id="A0A834G5Y1"/>
<feature type="compositionally biased region" description="Polar residues" evidence="2">
    <location>
        <begin position="86"/>
        <end position="102"/>
    </location>
</feature>
<feature type="domain" description="CCHC-type" evidence="3">
    <location>
        <begin position="112"/>
        <end position="125"/>
    </location>
</feature>
<dbReference type="PANTHER" id="PTHR47592:SF31">
    <property type="entry name" value="ZINC FINGER, CCHC-TYPE-RELATED"/>
    <property type="match status" value="1"/>
</dbReference>
<comment type="caution">
    <text evidence="4">The sequence shown here is derived from an EMBL/GenBank/DDBJ whole genome shotgun (WGS) entry which is preliminary data.</text>
</comment>